<evidence type="ECO:0000313" key="5">
    <source>
        <dbReference type="Proteomes" id="UP000257109"/>
    </source>
</evidence>
<feature type="region of interest" description="Disordered" evidence="1">
    <location>
        <begin position="34"/>
        <end position="53"/>
    </location>
</feature>
<dbReference type="InterPro" id="IPR005162">
    <property type="entry name" value="Retrotrans_gag_dom"/>
</dbReference>
<proteinExistence type="predicted"/>
<accession>A0A371FVL0</accession>
<reference evidence="4" key="1">
    <citation type="submission" date="2018-05" db="EMBL/GenBank/DDBJ databases">
        <title>Draft genome of Mucuna pruriens seed.</title>
        <authorList>
            <person name="Nnadi N.E."/>
            <person name="Vos R."/>
            <person name="Hasami M.H."/>
            <person name="Devisetty U.K."/>
            <person name="Aguiy J.C."/>
        </authorList>
    </citation>
    <scope>NUCLEOTIDE SEQUENCE [LARGE SCALE GENOMIC DNA]</scope>
    <source>
        <strain evidence="4">JCA_2017</strain>
    </source>
</reference>
<dbReference type="Proteomes" id="UP000257109">
    <property type="component" value="Unassembled WGS sequence"/>
</dbReference>
<feature type="chain" id="PRO_5017050905" description="Retrotransposon gag domain-containing protein" evidence="2">
    <location>
        <begin position="17"/>
        <end position="205"/>
    </location>
</feature>
<feature type="compositionally biased region" description="Basic and acidic residues" evidence="1">
    <location>
        <begin position="34"/>
        <end position="50"/>
    </location>
</feature>
<keyword evidence="2" id="KW-0732">Signal</keyword>
<evidence type="ECO:0000259" key="3">
    <source>
        <dbReference type="Pfam" id="PF03732"/>
    </source>
</evidence>
<comment type="caution">
    <text evidence="4">The sequence shown here is derived from an EMBL/GenBank/DDBJ whole genome shotgun (WGS) entry which is preliminary data.</text>
</comment>
<feature type="non-terminal residue" evidence="4">
    <location>
        <position position="1"/>
    </location>
</feature>
<feature type="domain" description="Retrotransposon gag" evidence="3">
    <location>
        <begin position="73"/>
        <end position="145"/>
    </location>
</feature>
<organism evidence="4 5">
    <name type="scientific">Mucuna pruriens</name>
    <name type="common">Velvet bean</name>
    <name type="synonym">Dolichos pruriens</name>
    <dbReference type="NCBI Taxonomy" id="157652"/>
    <lineage>
        <taxon>Eukaryota</taxon>
        <taxon>Viridiplantae</taxon>
        <taxon>Streptophyta</taxon>
        <taxon>Embryophyta</taxon>
        <taxon>Tracheophyta</taxon>
        <taxon>Spermatophyta</taxon>
        <taxon>Magnoliopsida</taxon>
        <taxon>eudicotyledons</taxon>
        <taxon>Gunneridae</taxon>
        <taxon>Pentapetalae</taxon>
        <taxon>rosids</taxon>
        <taxon>fabids</taxon>
        <taxon>Fabales</taxon>
        <taxon>Fabaceae</taxon>
        <taxon>Papilionoideae</taxon>
        <taxon>50 kb inversion clade</taxon>
        <taxon>NPAAA clade</taxon>
        <taxon>indigoferoid/millettioid clade</taxon>
        <taxon>Phaseoleae</taxon>
        <taxon>Mucuna</taxon>
    </lineage>
</organism>
<dbReference type="PANTHER" id="PTHR35046">
    <property type="entry name" value="ZINC KNUCKLE (CCHC-TYPE) FAMILY PROTEIN"/>
    <property type="match status" value="1"/>
</dbReference>
<dbReference type="PANTHER" id="PTHR35046:SF19">
    <property type="entry name" value="OS08G0315200 PROTEIN"/>
    <property type="match status" value="1"/>
</dbReference>
<dbReference type="EMBL" id="QJKJ01007651">
    <property type="protein sequence ID" value="RDX82377.1"/>
    <property type="molecule type" value="Genomic_DNA"/>
</dbReference>
<evidence type="ECO:0000256" key="2">
    <source>
        <dbReference type="SAM" id="SignalP"/>
    </source>
</evidence>
<dbReference type="AlphaFoldDB" id="A0A371FVL0"/>
<name>A0A371FVL0_MUCPR</name>
<sequence length="205" mass="24708">MHMFLICLVLMKEVLPFISHTCLHFQKDIEEEQKAKDNKNTKRSYNERKTKTPKGPIMRGRLRKLQEENLKVKLVTLEFSTYALVWWYQIIYDVRNMRRPHCETWADLKRELRDRFVSSYYARDLFVKLERLFKGSKSVKEYHEEIDGKDKEREKGLKRTRVRRRGVRYPKVEIYSLFHLPLVLKSQVVSSVLSDWEMAILLPNA</sequence>
<evidence type="ECO:0000256" key="1">
    <source>
        <dbReference type="SAM" id="MobiDB-lite"/>
    </source>
</evidence>
<protein>
    <recommendedName>
        <fullName evidence="3">Retrotransposon gag domain-containing protein</fullName>
    </recommendedName>
</protein>
<feature type="signal peptide" evidence="2">
    <location>
        <begin position="1"/>
        <end position="16"/>
    </location>
</feature>
<dbReference type="OrthoDB" id="1731207at2759"/>
<gene>
    <name evidence="4" type="ORF">CR513_36852</name>
</gene>
<dbReference type="Pfam" id="PF03732">
    <property type="entry name" value="Retrotrans_gag"/>
    <property type="match status" value="1"/>
</dbReference>
<evidence type="ECO:0000313" key="4">
    <source>
        <dbReference type="EMBL" id="RDX82377.1"/>
    </source>
</evidence>
<keyword evidence="5" id="KW-1185">Reference proteome</keyword>